<dbReference type="PANTHER" id="PTHR43854:SF1">
    <property type="entry name" value="INDOLEPYRUVATE OXIDOREDUCTASE SUBUNIT IORB"/>
    <property type="match status" value="1"/>
</dbReference>
<keyword evidence="1" id="KW-0560">Oxidoreductase</keyword>
<dbReference type="Gene3D" id="3.40.920.10">
    <property type="entry name" value="Pyruvate-ferredoxin oxidoreductase, PFOR, domain III"/>
    <property type="match status" value="1"/>
</dbReference>
<evidence type="ECO:0000313" key="3">
    <source>
        <dbReference type="EMBL" id="QEN09390.1"/>
    </source>
</evidence>
<feature type="domain" description="Pyruvate/ketoisovalerate oxidoreductase catalytic" evidence="2">
    <location>
        <begin position="11"/>
        <end position="186"/>
    </location>
</feature>
<dbReference type="InterPro" id="IPR019752">
    <property type="entry name" value="Pyrv/ketoisovalerate_OxRed_cat"/>
</dbReference>
<dbReference type="NCBIfam" id="NF005324">
    <property type="entry name" value="PRK06853.1-4"/>
    <property type="match status" value="1"/>
</dbReference>
<keyword evidence="4" id="KW-1185">Reference proteome</keyword>
<dbReference type="InterPro" id="IPR002869">
    <property type="entry name" value="Pyrv_flavodox_OxRed_cen"/>
</dbReference>
<gene>
    <name evidence="3" type="ORF">EXM22_15910</name>
</gene>
<reference evidence="3 4" key="1">
    <citation type="submission" date="2019-02" db="EMBL/GenBank/DDBJ databases">
        <title>Complete Genome Sequence and Methylome Analysis of free living Spirochaetas.</title>
        <authorList>
            <person name="Fomenkov A."/>
            <person name="Dubinina G."/>
            <person name="Leshcheva N."/>
            <person name="Mikheeva N."/>
            <person name="Grabovich M."/>
            <person name="Vincze T."/>
            <person name="Roberts R.J."/>
        </authorList>
    </citation>
    <scope>NUCLEOTIDE SEQUENCE [LARGE SCALE GENOMIC DNA]</scope>
    <source>
        <strain evidence="3 4">K2</strain>
    </source>
</reference>
<dbReference type="Pfam" id="PF01558">
    <property type="entry name" value="POR"/>
    <property type="match status" value="1"/>
</dbReference>
<name>A0A5C1QQZ7_9SPIO</name>
<evidence type="ECO:0000256" key="1">
    <source>
        <dbReference type="ARBA" id="ARBA00023002"/>
    </source>
</evidence>
<proteinExistence type="predicted"/>
<dbReference type="SUPFAM" id="SSF53323">
    <property type="entry name" value="Pyruvate-ferredoxin oxidoreductase, PFOR, domain III"/>
    <property type="match status" value="1"/>
</dbReference>
<dbReference type="PANTHER" id="PTHR43854">
    <property type="entry name" value="INDOLEPYRUVATE OXIDOREDUCTASE SUBUNIT IORB"/>
    <property type="match status" value="1"/>
</dbReference>
<dbReference type="OrthoDB" id="9789125at2"/>
<dbReference type="AlphaFoldDB" id="A0A5C1QQZ7"/>
<dbReference type="RefSeq" id="WP_149487465.1">
    <property type="nucleotide sequence ID" value="NZ_CP036150.1"/>
</dbReference>
<organism evidence="3 4">
    <name type="scientific">Oceanispirochaeta crateris</name>
    <dbReference type="NCBI Taxonomy" id="2518645"/>
    <lineage>
        <taxon>Bacteria</taxon>
        <taxon>Pseudomonadati</taxon>
        <taxon>Spirochaetota</taxon>
        <taxon>Spirochaetia</taxon>
        <taxon>Spirochaetales</taxon>
        <taxon>Spirochaetaceae</taxon>
        <taxon>Oceanispirochaeta</taxon>
    </lineage>
</organism>
<protein>
    <submittedName>
        <fullName evidence="3">Indolepyruvate oxidoreductase subunit beta</fullName>
    </submittedName>
</protein>
<sequence>MKYDIILAGVGGQGVLSLASVIATAAAEAGFKVRQSEVHGMAQRGGAVMAHMRLSDGEIYSDLIGLGTADMVISMEPLESLRYLPWLSPEGILVTSTTPVKNIDNYPEETQVLEALKKLPSVCLVDDKALARDAGSARAGNMVIVGAASKSLPIDMTYLKKAVDKLFARKGDEVVQTNYKALDLGSQVS</sequence>
<evidence type="ECO:0000259" key="2">
    <source>
        <dbReference type="Pfam" id="PF01558"/>
    </source>
</evidence>
<dbReference type="EMBL" id="CP036150">
    <property type="protein sequence ID" value="QEN09390.1"/>
    <property type="molecule type" value="Genomic_DNA"/>
</dbReference>
<evidence type="ECO:0000313" key="4">
    <source>
        <dbReference type="Proteomes" id="UP000324209"/>
    </source>
</evidence>
<accession>A0A5C1QQZ7</accession>
<keyword evidence="3" id="KW-0670">Pyruvate</keyword>
<dbReference type="Proteomes" id="UP000324209">
    <property type="component" value="Chromosome"/>
</dbReference>
<dbReference type="GO" id="GO:0016903">
    <property type="term" value="F:oxidoreductase activity, acting on the aldehyde or oxo group of donors"/>
    <property type="evidence" value="ECO:0007669"/>
    <property type="project" value="InterPro"/>
</dbReference>
<dbReference type="InterPro" id="IPR052198">
    <property type="entry name" value="IorB_Oxidoreductase"/>
</dbReference>
<dbReference type="KEGG" id="ock:EXM22_15910"/>